<comment type="caution">
    <text evidence="15">The sequence shown here is derived from an EMBL/GenBank/DDBJ whole genome shotgun (WGS) entry which is preliminary data.</text>
</comment>
<keyword evidence="8" id="KW-0479">Metal-binding</keyword>
<dbReference type="InterPro" id="IPR010551">
    <property type="entry name" value="G6P_isomerase_prok"/>
</dbReference>
<dbReference type="InterPro" id="IPR011051">
    <property type="entry name" value="RmlC_Cupin_sf"/>
</dbReference>
<evidence type="ECO:0000256" key="13">
    <source>
        <dbReference type="PIRNR" id="PIRNR019325"/>
    </source>
</evidence>
<evidence type="ECO:0000259" key="14">
    <source>
        <dbReference type="Pfam" id="PF06560"/>
    </source>
</evidence>
<organism evidence="15 16">
    <name type="scientific">Brucella lupini</name>
    <dbReference type="NCBI Taxonomy" id="255457"/>
    <lineage>
        <taxon>Bacteria</taxon>
        <taxon>Pseudomonadati</taxon>
        <taxon>Pseudomonadota</taxon>
        <taxon>Alphaproteobacteria</taxon>
        <taxon>Hyphomicrobiales</taxon>
        <taxon>Brucellaceae</taxon>
        <taxon>Brucella/Ochrobactrum group</taxon>
        <taxon>Brucella</taxon>
    </lineage>
</organism>
<evidence type="ECO:0000256" key="9">
    <source>
        <dbReference type="ARBA" id="ARBA00023004"/>
    </source>
</evidence>
<keyword evidence="6 13" id="KW-0312">Gluconeogenesis</keyword>
<sequence>MLKLFPPTACAITPETGKLGNATGRYEKRLSDLGGLYRDEDAFRSLAATQGDRVVYAVEEFRPVETAGDLIFGVTYMQPGQVAGEYFMTRGHIHKTANRPEIYQGLSGEGLMLMESPQGETRVVEIRPNTVCYVPPFWIHRSVNTGSGELVMFFCYPSDSGQDYDIIARSGGMHSRIYADDTGGWVERENDLYRQRTQVEIEAVTQSAAV</sequence>
<dbReference type="Gene3D" id="2.60.120.10">
    <property type="entry name" value="Jelly Rolls"/>
    <property type="match status" value="1"/>
</dbReference>
<reference evidence="15 16" key="1">
    <citation type="submission" date="2019-09" db="EMBL/GenBank/DDBJ databases">
        <title>Taxonomic organization of the family Brucellaceae based on a phylogenomic approach.</title>
        <authorList>
            <person name="Leclercq S."/>
            <person name="Cloeckaert A."/>
            <person name="Zygmunt M.S."/>
        </authorList>
    </citation>
    <scope>NUCLEOTIDE SEQUENCE [LARGE SCALE GENOMIC DNA]</scope>
    <source>
        <strain evidence="15 16">LUP23</strain>
    </source>
</reference>
<name>A0AB34DK82_9HYPH</name>
<dbReference type="GO" id="GO:0005506">
    <property type="term" value="F:iron ion binding"/>
    <property type="evidence" value="ECO:0007669"/>
    <property type="project" value="UniProtKB-UniRule"/>
</dbReference>
<dbReference type="GO" id="GO:0004347">
    <property type="term" value="F:glucose-6-phosphate isomerase activity"/>
    <property type="evidence" value="ECO:0007669"/>
    <property type="project" value="UniProtKB-UniRule"/>
</dbReference>
<evidence type="ECO:0000256" key="7">
    <source>
        <dbReference type="ARBA" id="ARBA00022490"/>
    </source>
</evidence>
<comment type="similarity">
    <text evidence="3 13">Belongs to the archaeal-type GPI family.</text>
</comment>
<dbReference type="AlphaFoldDB" id="A0AB34DK82"/>
<proteinExistence type="inferred from homology"/>
<evidence type="ECO:0000256" key="12">
    <source>
        <dbReference type="ARBA" id="ARBA00029321"/>
    </source>
</evidence>
<keyword evidence="7 13" id="KW-0963">Cytoplasm</keyword>
<dbReference type="EC" id="5.3.1.9" evidence="5 13"/>
<dbReference type="GO" id="GO:0005737">
    <property type="term" value="C:cytoplasm"/>
    <property type="evidence" value="ECO:0007669"/>
    <property type="project" value="UniProtKB-SubCell"/>
</dbReference>
<evidence type="ECO:0000256" key="10">
    <source>
        <dbReference type="ARBA" id="ARBA00023152"/>
    </source>
</evidence>
<dbReference type="Pfam" id="PF06560">
    <property type="entry name" value="GPI"/>
    <property type="match status" value="1"/>
</dbReference>
<evidence type="ECO:0000256" key="3">
    <source>
        <dbReference type="ARBA" id="ARBA00006542"/>
    </source>
</evidence>
<dbReference type="InterPro" id="IPR016758">
    <property type="entry name" value="G6P_isomerase_archaea/bacteria"/>
</dbReference>
<evidence type="ECO:0000256" key="5">
    <source>
        <dbReference type="ARBA" id="ARBA00011952"/>
    </source>
</evidence>
<dbReference type="Proteomes" id="UP000435957">
    <property type="component" value="Unassembled WGS sequence"/>
</dbReference>
<dbReference type="CDD" id="cd02218">
    <property type="entry name" value="cupin_PGI"/>
    <property type="match status" value="1"/>
</dbReference>
<gene>
    <name evidence="15" type="ORF">F9L03_15425</name>
</gene>
<dbReference type="GO" id="GO:0006096">
    <property type="term" value="P:glycolytic process"/>
    <property type="evidence" value="ECO:0007669"/>
    <property type="project" value="UniProtKB-UniRule"/>
</dbReference>
<keyword evidence="16" id="KW-1185">Reference proteome</keyword>
<evidence type="ECO:0000256" key="8">
    <source>
        <dbReference type="ARBA" id="ARBA00022723"/>
    </source>
</evidence>
<keyword evidence="9" id="KW-0408">Iron</keyword>
<dbReference type="GO" id="GO:0006094">
    <property type="term" value="P:gluconeogenesis"/>
    <property type="evidence" value="ECO:0007669"/>
    <property type="project" value="UniProtKB-UniRule"/>
</dbReference>
<evidence type="ECO:0000313" key="15">
    <source>
        <dbReference type="EMBL" id="KAB2702878.1"/>
    </source>
</evidence>
<evidence type="ECO:0000256" key="2">
    <source>
        <dbReference type="ARBA" id="ARBA00004926"/>
    </source>
</evidence>
<evidence type="ECO:0000256" key="6">
    <source>
        <dbReference type="ARBA" id="ARBA00022432"/>
    </source>
</evidence>
<evidence type="ECO:0000256" key="4">
    <source>
        <dbReference type="ARBA" id="ARBA00011738"/>
    </source>
</evidence>
<evidence type="ECO:0000256" key="1">
    <source>
        <dbReference type="ARBA" id="ARBA00004496"/>
    </source>
</evidence>
<dbReference type="SUPFAM" id="SSF51182">
    <property type="entry name" value="RmlC-like cupins"/>
    <property type="match status" value="1"/>
</dbReference>
<comment type="subcellular location">
    <subcellularLocation>
        <location evidence="1 13">Cytoplasm</location>
    </subcellularLocation>
</comment>
<accession>A0AB34DK82</accession>
<keyword evidence="10 13" id="KW-0324">Glycolysis</keyword>
<comment type="catalytic activity">
    <reaction evidence="12 13">
        <text>alpha-D-glucose 6-phosphate = beta-D-fructose 6-phosphate</text>
        <dbReference type="Rhea" id="RHEA:11816"/>
        <dbReference type="ChEBI" id="CHEBI:57634"/>
        <dbReference type="ChEBI" id="CHEBI:58225"/>
        <dbReference type="EC" id="5.3.1.9"/>
    </reaction>
</comment>
<comment type="pathway">
    <text evidence="2">Carbohydrate degradation; glycolysis; D-glyceraldehyde 3-phosphate and glycerone phosphate from D-glucose: step 2/4.</text>
</comment>
<keyword evidence="11 13" id="KW-0413">Isomerase</keyword>
<protein>
    <recommendedName>
        <fullName evidence="5 13">Glucose-6-phosphate isomerase</fullName>
        <ecNumber evidence="5 13">5.3.1.9</ecNumber>
    </recommendedName>
</protein>
<feature type="domain" description="Glucose-6-phosphate isomerase prokaryote" evidence="14">
    <location>
        <begin position="28"/>
        <end position="192"/>
    </location>
</feature>
<dbReference type="EMBL" id="WBWF01000011">
    <property type="protein sequence ID" value="KAB2702878.1"/>
    <property type="molecule type" value="Genomic_DNA"/>
</dbReference>
<dbReference type="PIRSF" id="PIRSF019325">
    <property type="entry name" value="Glucose-6-phosphate_isomerase"/>
    <property type="match status" value="1"/>
</dbReference>
<evidence type="ECO:0000256" key="11">
    <source>
        <dbReference type="ARBA" id="ARBA00023235"/>
    </source>
</evidence>
<dbReference type="RefSeq" id="WP_094515084.1">
    <property type="nucleotide sequence ID" value="NZ_JBHEEP010000012.1"/>
</dbReference>
<dbReference type="InterPro" id="IPR014710">
    <property type="entry name" value="RmlC-like_jellyroll"/>
</dbReference>
<comment type="subunit">
    <text evidence="4 13">Homodimer.</text>
</comment>
<evidence type="ECO:0000313" key="16">
    <source>
        <dbReference type="Proteomes" id="UP000435957"/>
    </source>
</evidence>